<name>A0A183U0T0_TOXCA</name>
<dbReference type="GO" id="GO:0004190">
    <property type="term" value="F:aspartic-type endopeptidase activity"/>
    <property type="evidence" value="ECO:0007669"/>
    <property type="project" value="InterPro"/>
</dbReference>
<accession>A0A183U0T0</accession>
<evidence type="ECO:0000259" key="2">
    <source>
        <dbReference type="Pfam" id="PF05585"/>
    </source>
</evidence>
<dbReference type="InterPro" id="IPR021109">
    <property type="entry name" value="Peptidase_aspartic_dom_sf"/>
</dbReference>
<dbReference type="GO" id="GO:0006508">
    <property type="term" value="P:proteolysis"/>
    <property type="evidence" value="ECO:0007669"/>
    <property type="project" value="InterPro"/>
</dbReference>
<dbReference type="PROSITE" id="PS00141">
    <property type="entry name" value="ASP_PROTEASE"/>
    <property type="match status" value="1"/>
</dbReference>
<feature type="compositionally biased region" description="Polar residues" evidence="1">
    <location>
        <begin position="1"/>
        <end position="28"/>
    </location>
</feature>
<dbReference type="Proteomes" id="UP000050794">
    <property type="component" value="Unassembled WGS sequence"/>
</dbReference>
<keyword evidence="4" id="KW-1185">Reference proteome</keyword>
<dbReference type="Gene3D" id="2.40.70.10">
    <property type="entry name" value="Acid Proteases"/>
    <property type="match status" value="1"/>
</dbReference>
<dbReference type="EMBL" id="UYWY01001929">
    <property type="protein sequence ID" value="VDM27469.1"/>
    <property type="molecule type" value="Genomic_DNA"/>
</dbReference>
<gene>
    <name evidence="3" type="ORF">TCNE_LOCUS2100</name>
</gene>
<dbReference type="InterPro" id="IPR001969">
    <property type="entry name" value="Aspartic_peptidase_AS"/>
</dbReference>
<reference evidence="5" key="1">
    <citation type="submission" date="2016-06" db="UniProtKB">
        <authorList>
            <consortium name="WormBaseParasite"/>
        </authorList>
    </citation>
    <scope>IDENTIFICATION</scope>
</reference>
<proteinExistence type="predicted"/>
<dbReference type="AlphaFoldDB" id="A0A183U0T0"/>
<evidence type="ECO:0000256" key="1">
    <source>
        <dbReference type="SAM" id="MobiDB-lite"/>
    </source>
</evidence>
<dbReference type="InterPro" id="IPR008737">
    <property type="entry name" value="DUF1758"/>
</dbReference>
<organism evidence="4 5">
    <name type="scientific">Toxocara canis</name>
    <name type="common">Canine roundworm</name>
    <dbReference type="NCBI Taxonomy" id="6265"/>
    <lineage>
        <taxon>Eukaryota</taxon>
        <taxon>Metazoa</taxon>
        <taxon>Ecdysozoa</taxon>
        <taxon>Nematoda</taxon>
        <taxon>Chromadorea</taxon>
        <taxon>Rhabditida</taxon>
        <taxon>Spirurina</taxon>
        <taxon>Ascaridomorpha</taxon>
        <taxon>Ascaridoidea</taxon>
        <taxon>Toxocaridae</taxon>
        <taxon>Toxocara</taxon>
    </lineage>
</organism>
<feature type="region of interest" description="Disordered" evidence="1">
    <location>
        <begin position="1"/>
        <end position="50"/>
    </location>
</feature>
<reference evidence="3 4" key="2">
    <citation type="submission" date="2018-11" db="EMBL/GenBank/DDBJ databases">
        <authorList>
            <consortium name="Pathogen Informatics"/>
        </authorList>
    </citation>
    <scope>NUCLEOTIDE SEQUENCE [LARGE SCALE GENOMIC DNA]</scope>
</reference>
<protein>
    <submittedName>
        <fullName evidence="5">DUF1758 domain-containing protein</fullName>
    </submittedName>
</protein>
<evidence type="ECO:0000313" key="4">
    <source>
        <dbReference type="Proteomes" id="UP000050794"/>
    </source>
</evidence>
<feature type="domain" description="DUF1758" evidence="2">
    <location>
        <begin position="105"/>
        <end position="186"/>
    </location>
</feature>
<dbReference type="Pfam" id="PF05585">
    <property type="entry name" value="DUF1758"/>
    <property type="match status" value="1"/>
</dbReference>
<dbReference type="WBParaSite" id="TCNE_0000210001-mRNA-1">
    <property type="protein sequence ID" value="TCNE_0000210001-mRNA-1"/>
    <property type="gene ID" value="TCNE_0000210001"/>
</dbReference>
<evidence type="ECO:0000313" key="5">
    <source>
        <dbReference type="WBParaSite" id="TCNE_0000210001-mRNA-1"/>
    </source>
</evidence>
<evidence type="ECO:0000313" key="3">
    <source>
        <dbReference type="EMBL" id="VDM27469.1"/>
    </source>
</evidence>
<sequence>MGSGSSTNWAERQSNPAAEIGSTSQSETTRARQRPSENSSSNTQTDRHVQFETNTAVVESVQTKEISFPQVTTIPAGKVVEEDGKDGKMGAPRAKVYLPTIRVEICNPNSENSRVLETYALFDSGSQRTFIRSALADRLGLSTVATEVISLNTFASKRAKVLESRLVEVGLRLRGGETQVIEASTVSCFLI</sequence>